<evidence type="ECO:0000313" key="2">
    <source>
        <dbReference type="Proteomes" id="UP000516412"/>
    </source>
</evidence>
<keyword evidence="2" id="KW-1185">Reference proteome</keyword>
<reference evidence="1" key="1">
    <citation type="submission" date="2024-06" db="EMBL/GenBank/DDBJ databases">
        <title>Complete Genome Sequence of mouse commensal type strain Neisseria musculi.</title>
        <authorList>
            <person name="Thapa E."/>
            <person name="Aluvathingal J."/>
            <person name="Nadendla S."/>
            <person name="Mehta A."/>
            <person name="Tettelin H."/>
            <person name="Weyand N.J."/>
        </authorList>
    </citation>
    <scope>NUCLEOTIDE SEQUENCE</scope>
    <source>
        <strain evidence="1">NW831</strain>
    </source>
</reference>
<protein>
    <submittedName>
        <fullName evidence="1">Amino acid permease family protein</fullName>
    </submittedName>
</protein>
<organism evidence="1 2">
    <name type="scientific">Neisseria musculi</name>
    <dbReference type="NCBI Taxonomy" id="1815583"/>
    <lineage>
        <taxon>Bacteria</taxon>
        <taxon>Pseudomonadati</taxon>
        <taxon>Pseudomonadota</taxon>
        <taxon>Betaproteobacteria</taxon>
        <taxon>Neisseriales</taxon>
        <taxon>Neisseriaceae</taxon>
        <taxon>Neisseria</taxon>
    </lineage>
</organism>
<accession>A0ACD0ZL80</accession>
<proteinExistence type="predicted"/>
<evidence type="ECO:0000313" key="1">
    <source>
        <dbReference type="EMBL" id="QNT58881.2"/>
    </source>
</evidence>
<dbReference type="Proteomes" id="UP000516412">
    <property type="component" value="Chromosome"/>
</dbReference>
<dbReference type="EMBL" id="CP060414">
    <property type="protein sequence ID" value="QNT58881.2"/>
    <property type="molecule type" value="Genomic_DNA"/>
</dbReference>
<name>A0ACD0ZL80_9NEIS</name>
<sequence>MFQTALCPTFRRPRPALRHSVCANVRKITAPAVAVALAHTFSVIIHALIFLSLRLCAAWIIMSDIQHNTQVKRRLKTRHLSMIAIGGSIGTGLFMASGTAINAAGPGGALAAYAAIGLMVYFLMTSLGEMATYLPTSGSFSTYASRFVDPSLGFALGWNYWFNWVITVAADVVIAAVVITYWEPMRFMAPWAWSLLFFLMIFLLNTLSVRAYGESEYWFALIKVITVMVFLGVGVLTIFGILGGQYVGLGNMTMGDAPFLGDGTGGRFLTMLGVFLIAGFSFQGTELIGITAGESENPEKSIPKAVKQVFWRILIFYILAILVIGLLIPYTSPQLLGADVNEIAKSPFTLVFERAGLAFAAAVMNAVILTSILSAGNSGMYASTRMLYAMGKDGLAYRIFARTNASGVPVMSLLATGIVVLLVFALQLVSDNVYQYILAASGLTGFIAWLGIAVSHYRFRRAYVAQGKDLNALAYRAKWFPFGSLLALALCVLVIIGQDTELVLNGNFDWDRLIITYMGLPVFFSFYFYHKLRYKTRKVPLEQVDLSQDAH</sequence>
<gene>
    <name evidence="1" type="ORF">H7A79_0047</name>
</gene>